<keyword evidence="1" id="KW-1133">Transmembrane helix</keyword>
<dbReference type="Proteomes" id="UP000772434">
    <property type="component" value="Unassembled WGS sequence"/>
</dbReference>
<sequence length="153" mass="16222">MRSTLAFVTAALVTLTVAVPASPFPLLPLLSPLLLPPLGFLGFLLRSLLCLAQNLVLSTAVLVVSSHCAAPAVLLFQTVALLVVYVASFTTLPKAANPRVKPSAVRTTPTSVSKLHVLLPPVLNLTSFSFATTIEITFYPSFEFVVDSRGNCT</sequence>
<feature type="transmembrane region" description="Helical" evidence="1">
    <location>
        <begin position="72"/>
        <end position="92"/>
    </location>
</feature>
<organism evidence="3 4">
    <name type="scientific">Rhodocollybia butyracea</name>
    <dbReference type="NCBI Taxonomy" id="206335"/>
    <lineage>
        <taxon>Eukaryota</taxon>
        <taxon>Fungi</taxon>
        <taxon>Dikarya</taxon>
        <taxon>Basidiomycota</taxon>
        <taxon>Agaricomycotina</taxon>
        <taxon>Agaricomycetes</taxon>
        <taxon>Agaricomycetidae</taxon>
        <taxon>Agaricales</taxon>
        <taxon>Marasmiineae</taxon>
        <taxon>Omphalotaceae</taxon>
        <taxon>Rhodocollybia</taxon>
    </lineage>
</organism>
<accession>A0A9P5PWR5</accession>
<gene>
    <name evidence="3" type="ORF">BDP27DRAFT_1362595</name>
</gene>
<evidence type="ECO:0000256" key="1">
    <source>
        <dbReference type="SAM" id="Phobius"/>
    </source>
</evidence>
<keyword evidence="1" id="KW-0472">Membrane</keyword>
<evidence type="ECO:0000313" key="3">
    <source>
        <dbReference type="EMBL" id="KAF9070522.1"/>
    </source>
</evidence>
<reference evidence="3" key="1">
    <citation type="submission" date="2020-11" db="EMBL/GenBank/DDBJ databases">
        <authorList>
            <consortium name="DOE Joint Genome Institute"/>
            <person name="Ahrendt S."/>
            <person name="Riley R."/>
            <person name="Andreopoulos W."/>
            <person name="Labutti K."/>
            <person name="Pangilinan J."/>
            <person name="Ruiz-Duenas F.J."/>
            <person name="Barrasa J.M."/>
            <person name="Sanchez-Garcia M."/>
            <person name="Camarero S."/>
            <person name="Miyauchi S."/>
            <person name="Serrano A."/>
            <person name="Linde D."/>
            <person name="Babiker R."/>
            <person name="Drula E."/>
            <person name="Ayuso-Fernandez I."/>
            <person name="Pacheco R."/>
            <person name="Padilla G."/>
            <person name="Ferreira P."/>
            <person name="Barriuso J."/>
            <person name="Kellner H."/>
            <person name="Castanera R."/>
            <person name="Alfaro M."/>
            <person name="Ramirez L."/>
            <person name="Pisabarro A.G."/>
            <person name="Kuo A."/>
            <person name="Tritt A."/>
            <person name="Lipzen A."/>
            <person name="He G."/>
            <person name="Yan M."/>
            <person name="Ng V."/>
            <person name="Cullen D."/>
            <person name="Martin F."/>
            <person name="Rosso M.-N."/>
            <person name="Henrissat B."/>
            <person name="Hibbett D."/>
            <person name="Martinez A.T."/>
            <person name="Grigoriev I.V."/>
        </authorList>
    </citation>
    <scope>NUCLEOTIDE SEQUENCE</scope>
    <source>
        <strain evidence="3">AH 40177</strain>
    </source>
</reference>
<evidence type="ECO:0000313" key="4">
    <source>
        <dbReference type="Proteomes" id="UP000772434"/>
    </source>
</evidence>
<feature type="signal peptide" evidence="2">
    <location>
        <begin position="1"/>
        <end position="18"/>
    </location>
</feature>
<evidence type="ECO:0000256" key="2">
    <source>
        <dbReference type="SAM" id="SignalP"/>
    </source>
</evidence>
<dbReference type="AlphaFoldDB" id="A0A9P5PWR5"/>
<feature type="transmembrane region" description="Helical" evidence="1">
    <location>
        <begin position="44"/>
        <end position="65"/>
    </location>
</feature>
<protein>
    <submittedName>
        <fullName evidence="3">Uncharacterized protein</fullName>
    </submittedName>
</protein>
<proteinExistence type="predicted"/>
<name>A0A9P5PWR5_9AGAR</name>
<keyword evidence="4" id="KW-1185">Reference proteome</keyword>
<feature type="chain" id="PRO_5040344248" evidence="2">
    <location>
        <begin position="19"/>
        <end position="153"/>
    </location>
</feature>
<comment type="caution">
    <text evidence="3">The sequence shown here is derived from an EMBL/GenBank/DDBJ whole genome shotgun (WGS) entry which is preliminary data.</text>
</comment>
<dbReference type="EMBL" id="JADNRY010000040">
    <property type="protein sequence ID" value="KAF9070522.1"/>
    <property type="molecule type" value="Genomic_DNA"/>
</dbReference>
<keyword evidence="1" id="KW-0812">Transmembrane</keyword>
<keyword evidence="2" id="KW-0732">Signal</keyword>